<proteinExistence type="predicted"/>
<dbReference type="Proteomes" id="UP001519460">
    <property type="component" value="Unassembled WGS sequence"/>
</dbReference>
<reference evidence="1 2" key="1">
    <citation type="journal article" date="2023" name="Sci. Data">
        <title>Genome assembly of the Korean intertidal mud-creeper Batillaria attramentaria.</title>
        <authorList>
            <person name="Patra A.K."/>
            <person name="Ho P.T."/>
            <person name="Jun S."/>
            <person name="Lee S.J."/>
            <person name="Kim Y."/>
            <person name="Won Y.J."/>
        </authorList>
    </citation>
    <scope>NUCLEOTIDE SEQUENCE [LARGE SCALE GENOMIC DNA]</scope>
    <source>
        <strain evidence="1">Wonlab-2016</strain>
    </source>
</reference>
<evidence type="ECO:0000313" key="1">
    <source>
        <dbReference type="EMBL" id="KAK7491749.1"/>
    </source>
</evidence>
<sequence>MAEMIAPFALGVDCHVWLGERTSKKGKNKGRGRRFQQFITVYGSEVIVAEIQQLNISRPVTNAATMEPAYKPNLEPNTATVKQKTKLIDQMTKQLTGSPAYPQPTS</sequence>
<dbReference type="EMBL" id="JACVVK020000111">
    <property type="protein sequence ID" value="KAK7491749.1"/>
    <property type="molecule type" value="Genomic_DNA"/>
</dbReference>
<keyword evidence="2" id="KW-1185">Reference proteome</keyword>
<protein>
    <submittedName>
        <fullName evidence="1">Uncharacterized protein</fullName>
    </submittedName>
</protein>
<name>A0ABD0KX66_9CAEN</name>
<comment type="caution">
    <text evidence="1">The sequence shown here is derived from an EMBL/GenBank/DDBJ whole genome shotgun (WGS) entry which is preliminary data.</text>
</comment>
<gene>
    <name evidence="1" type="ORF">BaRGS_00017005</name>
</gene>
<evidence type="ECO:0000313" key="2">
    <source>
        <dbReference type="Proteomes" id="UP001519460"/>
    </source>
</evidence>
<accession>A0ABD0KX66</accession>
<dbReference type="AlphaFoldDB" id="A0ABD0KX66"/>
<organism evidence="1 2">
    <name type="scientific">Batillaria attramentaria</name>
    <dbReference type="NCBI Taxonomy" id="370345"/>
    <lineage>
        <taxon>Eukaryota</taxon>
        <taxon>Metazoa</taxon>
        <taxon>Spiralia</taxon>
        <taxon>Lophotrochozoa</taxon>
        <taxon>Mollusca</taxon>
        <taxon>Gastropoda</taxon>
        <taxon>Caenogastropoda</taxon>
        <taxon>Sorbeoconcha</taxon>
        <taxon>Cerithioidea</taxon>
        <taxon>Batillariidae</taxon>
        <taxon>Batillaria</taxon>
    </lineage>
</organism>